<dbReference type="InParanoid" id="A0A317XKZ6"/>
<organism evidence="1 2">
    <name type="scientific">Testicularia cyperi</name>
    <dbReference type="NCBI Taxonomy" id="1882483"/>
    <lineage>
        <taxon>Eukaryota</taxon>
        <taxon>Fungi</taxon>
        <taxon>Dikarya</taxon>
        <taxon>Basidiomycota</taxon>
        <taxon>Ustilaginomycotina</taxon>
        <taxon>Ustilaginomycetes</taxon>
        <taxon>Ustilaginales</taxon>
        <taxon>Anthracoideaceae</taxon>
        <taxon>Testicularia</taxon>
    </lineage>
</organism>
<evidence type="ECO:0000313" key="2">
    <source>
        <dbReference type="Proteomes" id="UP000246740"/>
    </source>
</evidence>
<sequence length="178" mass="19637">MGIGKSVRCAVPVQYCNYSTVHCRWCGAAALEYCTARLCFGPLHVCKKRRCTIHSASGTERKISESGQSYSTALTVCRTLPCCTVQCCSLTSSHKHTTSSLHLQPGFHCCMTRAFFVLALIVRLLRISCCRSVWSVCHARRQDAQILMKLPRPFPQRSAQEETLPFVASLGHGSHGTG</sequence>
<dbReference type="EMBL" id="KZ819201">
    <property type="protein sequence ID" value="PWY97980.1"/>
    <property type="molecule type" value="Genomic_DNA"/>
</dbReference>
<protein>
    <submittedName>
        <fullName evidence="1">Uncharacterized protein</fullName>
    </submittedName>
</protein>
<accession>A0A317XKZ6</accession>
<evidence type="ECO:0000313" key="1">
    <source>
        <dbReference type="EMBL" id="PWY97980.1"/>
    </source>
</evidence>
<dbReference type="Proteomes" id="UP000246740">
    <property type="component" value="Unassembled WGS sequence"/>
</dbReference>
<dbReference type="AlphaFoldDB" id="A0A317XKZ6"/>
<proteinExistence type="predicted"/>
<name>A0A317XKZ6_9BASI</name>
<keyword evidence="2" id="KW-1185">Reference proteome</keyword>
<reference evidence="1 2" key="1">
    <citation type="journal article" date="2018" name="Mol. Biol. Evol.">
        <title>Broad Genomic Sampling Reveals a Smut Pathogenic Ancestry of the Fungal Clade Ustilaginomycotina.</title>
        <authorList>
            <person name="Kijpornyongpan T."/>
            <person name="Mondo S.J."/>
            <person name="Barry K."/>
            <person name="Sandor L."/>
            <person name="Lee J."/>
            <person name="Lipzen A."/>
            <person name="Pangilinan J."/>
            <person name="LaButti K."/>
            <person name="Hainaut M."/>
            <person name="Henrissat B."/>
            <person name="Grigoriev I.V."/>
            <person name="Spatafora J.W."/>
            <person name="Aime M.C."/>
        </authorList>
    </citation>
    <scope>NUCLEOTIDE SEQUENCE [LARGE SCALE GENOMIC DNA]</scope>
    <source>
        <strain evidence="1 2">MCA 3645</strain>
    </source>
</reference>
<gene>
    <name evidence="1" type="ORF">BCV70DRAFT_44417</name>
</gene>